<sequence length="74" mass="8224">MEQKLKNVQVQMLPDTLEQLDKIKERLRATSGGEALRRSVEITEMLLRLAGKNGSIEVENAQGKRVALHIPGVS</sequence>
<evidence type="ECO:0000313" key="1">
    <source>
        <dbReference type="EMBL" id="ODN41032.1"/>
    </source>
</evidence>
<accession>A0ABX2ZYF0</accession>
<evidence type="ECO:0000313" key="2">
    <source>
        <dbReference type="Proteomes" id="UP000094329"/>
    </source>
</evidence>
<gene>
    <name evidence="1" type="ORF">BGC07_18550</name>
</gene>
<organism evidence="1 2">
    <name type="scientific">Piscirickettsia litoralis</name>
    <dbReference type="NCBI Taxonomy" id="1891921"/>
    <lineage>
        <taxon>Bacteria</taxon>
        <taxon>Pseudomonadati</taxon>
        <taxon>Pseudomonadota</taxon>
        <taxon>Gammaproteobacteria</taxon>
        <taxon>Thiotrichales</taxon>
        <taxon>Piscirickettsiaceae</taxon>
        <taxon>Piscirickettsia</taxon>
    </lineage>
</organism>
<dbReference type="EMBL" id="MDTU01000008">
    <property type="protein sequence ID" value="ODN41032.1"/>
    <property type="molecule type" value="Genomic_DNA"/>
</dbReference>
<name>A0ABX2ZYF0_9GAMM</name>
<protein>
    <submittedName>
        <fullName evidence="1">Uncharacterized protein</fullName>
    </submittedName>
</protein>
<comment type="caution">
    <text evidence="1">The sequence shown here is derived from an EMBL/GenBank/DDBJ whole genome shotgun (WGS) entry which is preliminary data.</text>
</comment>
<proteinExistence type="predicted"/>
<reference evidence="1 2" key="1">
    <citation type="submission" date="2016-08" db="EMBL/GenBank/DDBJ databases">
        <title>Draft genome sequence of Candidatus Piscirickettsia litoralis, from seawater.</title>
        <authorList>
            <person name="Wan X."/>
            <person name="Lee A.J."/>
            <person name="Hou S."/>
            <person name="Donachie S.P."/>
        </authorList>
    </citation>
    <scope>NUCLEOTIDE SEQUENCE [LARGE SCALE GENOMIC DNA]</scope>
    <source>
        <strain evidence="1 2">Y2</strain>
    </source>
</reference>
<keyword evidence="2" id="KW-1185">Reference proteome</keyword>
<dbReference type="RefSeq" id="WP_069314544.1">
    <property type="nucleotide sequence ID" value="NZ_MDTU01000008.1"/>
</dbReference>
<dbReference type="Proteomes" id="UP000094329">
    <property type="component" value="Unassembled WGS sequence"/>
</dbReference>